<dbReference type="Proteomes" id="UP000000724">
    <property type="component" value="Contig Pc00c22"/>
</dbReference>
<accession>B6HV78</accession>
<dbReference type="Gene3D" id="1.20.1050.10">
    <property type="match status" value="1"/>
</dbReference>
<evidence type="ECO:0000256" key="1">
    <source>
        <dbReference type="SAM" id="MobiDB-lite"/>
    </source>
</evidence>
<dbReference type="InterPro" id="IPR004045">
    <property type="entry name" value="Glutathione_S-Trfase_N"/>
</dbReference>
<dbReference type="PANTHER" id="PTHR42673">
    <property type="entry name" value="MALEYLACETOACETATE ISOMERASE"/>
    <property type="match status" value="1"/>
</dbReference>
<dbReference type="AlphaFoldDB" id="B6HV78"/>
<dbReference type="eggNOG" id="ENOG502S6XX">
    <property type="taxonomic scope" value="Eukaryota"/>
</dbReference>
<dbReference type="GO" id="GO:0006749">
    <property type="term" value="P:glutathione metabolic process"/>
    <property type="evidence" value="ECO:0007669"/>
    <property type="project" value="TreeGrafter"/>
</dbReference>
<gene>
    <name evidence="3" type="ORF">Pc22g05890</name>
    <name evidence="3" type="ORF">PCH_Pc22g05890</name>
</gene>
<dbReference type="VEuPathDB" id="FungiDB:PCH_Pc22g05890"/>
<evidence type="ECO:0000259" key="2">
    <source>
        <dbReference type="Pfam" id="PF13409"/>
    </source>
</evidence>
<dbReference type="Pfam" id="PF13410">
    <property type="entry name" value="GST_C_2"/>
    <property type="match status" value="1"/>
</dbReference>
<dbReference type="Gene3D" id="3.40.30.10">
    <property type="entry name" value="Glutaredoxin"/>
    <property type="match status" value="1"/>
</dbReference>
<dbReference type="SUPFAM" id="SSF47616">
    <property type="entry name" value="GST C-terminal domain-like"/>
    <property type="match status" value="1"/>
</dbReference>
<dbReference type="OrthoDB" id="249703at2759"/>
<dbReference type="Pfam" id="PF13409">
    <property type="entry name" value="GST_N_2"/>
    <property type="match status" value="1"/>
</dbReference>
<feature type="compositionally biased region" description="Polar residues" evidence="1">
    <location>
        <begin position="17"/>
        <end position="36"/>
    </location>
</feature>
<keyword evidence="4" id="KW-1185">Reference proteome</keyword>
<dbReference type="BioCyc" id="PCHR:PC22G05890-MONOMER"/>
<dbReference type="STRING" id="500485.B6HV78"/>
<dbReference type="PANTHER" id="PTHR42673:SF22">
    <property type="entry name" value="GST N-TERMINAL DOMAIN-CONTAINING PROTEIN"/>
    <property type="match status" value="1"/>
</dbReference>
<sequence>MGIKPGLPPSQLGGHQILSTCNRPYTRPNKPSSNRLDSTRRGSTRILPDPPYTPIHTALRSTYLHPQHNPSQVYTHSQKKKKNKQQIKACSPTGLVPILQCHSLPSTTITDSLAICEFLAESNPTLPLWPKDRHLRALARSTTAKMHSGFPVLRNTFHTNFLARYTGNVPIPDGAAAEIARMLRIWDSARKATAERLVQLGEVDEGFLFGGFSIADAFFWPVLWRFRSYGLSLDGAGPDVLAWMAKMWNDPVFKALGDRYYAQAEDPQTCIPHYDDIFRDRDDVQYAMIANNHDSVHLMFKTRYPSIYLELAYLATRPFQWPSQIRVILRQSFPWADSELTPITFRLPRGRSL</sequence>
<protein>
    <submittedName>
        <fullName evidence="3">Pc22g05890 protein</fullName>
    </submittedName>
</protein>
<proteinExistence type="predicted"/>
<evidence type="ECO:0000313" key="4">
    <source>
        <dbReference type="Proteomes" id="UP000000724"/>
    </source>
</evidence>
<feature type="region of interest" description="Disordered" evidence="1">
    <location>
        <begin position="67"/>
        <end position="86"/>
    </location>
</feature>
<dbReference type="EMBL" id="AM920437">
    <property type="protein sequence ID" value="CAP97877.1"/>
    <property type="molecule type" value="Genomic_DNA"/>
</dbReference>
<dbReference type="GO" id="GO:0006559">
    <property type="term" value="P:L-phenylalanine catabolic process"/>
    <property type="evidence" value="ECO:0007669"/>
    <property type="project" value="TreeGrafter"/>
</dbReference>
<evidence type="ECO:0000313" key="3">
    <source>
        <dbReference type="EMBL" id="CAP97877.1"/>
    </source>
</evidence>
<feature type="region of interest" description="Disordered" evidence="1">
    <location>
        <begin position="1"/>
        <end position="52"/>
    </location>
</feature>
<dbReference type="CDD" id="cd03194">
    <property type="entry name" value="GST_C_3"/>
    <property type="match status" value="1"/>
</dbReference>
<dbReference type="GO" id="GO:0004364">
    <property type="term" value="F:glutathione transferase activity"/>
    <property type="evidence" value="ECO:0007669"/>
    <property type="project" value="TreeGrafter"/>
</dbReference>
<reference evidence="3 4" key="1">
    <citation type="journal article" date="2008" name="Nat. Biotechnol.">
        <title>Genome sequencing and analysis of the filamentous fungus Penicillium chrysogenum.</title>
        <authorList>
            <person name="van den Berg M.A."/>
            <person name="Albang R."/>
            <person name="Albermann K."/>
            <person name="Badger J.H."/>
            <person name="Daran J.-M."/>
            <person name="Driessen A.J.M."/>
            <person name="Garcia-Estrada C."/>
            <person name="Fedorova N.D."/>
            <person name="Harris D.M."/>
            <person name="Heijne W.H.M."/>
            <person name="Joardar V.S."/>
            <person name="Kiel J.A.K.W."/>
            <person name="Kovalchuk A."/>
            <person name="Martin J.F."/>
            <person name="Nierman W.C."/>
            <person name="Nijland J.G."/>
            <person name="Pronk J.T."/>
            <person name="Roubos J.A."/>
            <person name="van der Klei I.J."/>
            <person name="van Peij N.N.M.E."/>
            <person name="Veenhuis M."/>
            <person name="von Doehren H."/>
            <person name="Wagner C."/>
            <person name="Wortman J.R."/>
            <person name="Bovenberg R.A.L."/>
        </authorList>
    </citation>
    <scope>NUCLEOTIDE SEQUENCE [LARGE SCALE GENOMIC DNA]</scope>
    <source>
        <strain evidence="4">ATCC 28089 / DSM 1075 / NRRL 1951 / Wisconsin 54-1255</strain>
    </source>
</reference>
<dbReference type="GO" id="GO:0016034">
    <property type="term" value="F:maleylacetoacetate isomerase activity"/>
    <property type="evidence" value="ECO:0007669"/>
    <property type="project" value="TreeGrafter"/>
</dbReference>
<organism evidence="3 4">
    <name type="scientific">Penicillium rubens (strain ATCC 28089 / DSM 1075 / NRRL 1951 / Wisconsin 54-1255)</name>
    <name type="common">Penicillium chrysogenum</name>
    <dbReference type="NCBI Taxonomy" id="500485"/>
    <lineage>
        <taxon>Eukaryota</taxon>
        <taxon>Fungi</taxon>
        <taxon>Dikarya</taxon>
        <taxon>Ascomycota</taxon>
        <taxon>Pezizomycotina</taxon>
        <taxon>Eurotiomycetes</taxon>
        <taxon>Eurotiomycetidae</taxon>
        <taxon>Eurotiales</taxon>
        <taxon>Aspergillaceae</taxon>
        <taxon>Penicillium</taxon>
        <taxon>Penicillium chrysogenum species complex</taxon>
    </lineage>
</organism>
<feature type="domain" description="GST N-terminal" evidence="2">
    <location>
        <begin position="79"/>
        <end position="121"/>
    </location>
</feature>
<dbReference type="SUPFAM" id="SSF52833">
    <property type="entry name" value="Thioredoxin-like"/>
    <property type="match status" value="1"/>
</dbReference>
<dbReference type="InterPro" id="IPR036282">
    <property type="entry name" value="Glutathione-S-Trfase_C_sf"/>
</dbReference>
<dbReference type="InterPro" id="IPR036249">
    <property type="entry name" value="Thioredoxin-like_sf"/>
</dbReference>
<name>B6HV78_PENRW</name>
<dbReference type="HOGENOM" id="CLU_785511_0_0_1"/>